<evidence type="ECO:0000256" key="1">
    <source>
        <dbReference type="ARBA" id="ARBA00004173"/>
    </source>
</evidence>
<evidence type="ECO:0000259" key="5">
    <source>
        <dbReference type="Pfam" id="PF14881"/>
    </source>
</evidence>
<dbReference type="Pfam" id="PF10644">
    <property type="entry name" value="Misat_Tub_SegII"/>
    <property type="match status" value="1"/>
</dbReference>
<evidence type="ECO:0008006" key="7">
    <source>
        <dbReference type="Google" id="ProtNLM"/>
    </source>
</evidence>
<dbReference type="SUPFAM" id="SSF52490">
    <property type="entry name" value="Tubulin nucleotide-binding domain-like"/>
    <property type="match status" value="1"/>
</dbReference>
<dbReference type="GO" id="GO:0005739">
    <property type="term" value="C:mitochondrion"/>
    <property type="evidence" value="ECO:0007669"/>
    <property type="project" value="UniProtKB-SubCell"/>
</dbReference>
<feature type="domain" description="Misato Segment II tubulin-like" evidence="4">
    <location>
        <begin position="4"/>
        <end position="117"/>
    </location>
</feature>
<evidence type="ECO:0000313" key="6">
    <source>
        <dbReference type="EMBL" id="JAS36941.1"/>
    </source>
</evidence>
<dbReference type="InterPro" id="IPR019605">
    <property type="entry name" value="Misato_II_tubulin-like"/>
</dbReference>
<dbReference type="PANTHER" id="PTHR13391:SF0">
    <property type="entry name" value="PROTEIN MISATO HOMOLOG 1"/>
    <property type="match status" value="1"/>
</dbReference>
<dbReference type="GO" id="GO:0007005">
    <property type="term" value="P:mitochondrion organization"/>
    <property type="evidence" value="ECO:0007669"/>
    <property type="project" value="InterPro"/>
</dbReference>
<sequence length="547" mass="61493">AHGKEIISLQLGHYSNFVATHWWNCQEASFEYAGETSEINHDILFRAGQTKNGEVTFTPRTLLVDLKGSLGTLSENGGLYEPVLAPNQLQSLWPEDKVKIEAAPKQDKNEFLEDLDQSMVVDTTIKPEWKESGLAVPKSYKLDDSIKFWSDYLRLFLHPRNISLIKQHRHGDEISPFNNFVLGEQVWKESCFREEFIDRIRLYMEECDNLQGFHILHDIHDGFSGLTSSILEHIQDEYSTKTVLAFPCLPATYSYTSWSEVATWINNLAVCMPSLAEHTNLFVPVSCAGEGWRGIKTVRSIPYINYNENLSYHTSSILASALDTISLPYRLHSSFISMSNITNSLNIGGRSAAAASLSLPFPMKHSSSMLQTLEEWEGPLCHSITPNCDILLDDTFIQMLSLRGVSEEKLKGDLKSGTDYSNPAYACRNIPEMMNLYLSFCESPAKTSVYTATQPLSTISPFPRIFKDNVMTNGAISGEKRAEGTDVSKVPVLAGLHSTKNVGKMLNALHTEATTLQKRYQSRSSMEKNELTETFEQLLCLSECYLD</sequence>
<keyword evidence="3" id="KW-0496">Mitochondrion</keyword>
<reference evidence="6" key="1">
    <citation type="submission" date="2015-12" db="EMBL/GenBank/DDBJ databases">
        <title>De novo transcriptome assembly of four potential Pierce s Disease insect vectors from Arizona vineyards.</title>
        <authorList>
            <person name="Tassone E.E."/>
        </authorList>
    </citation>
    <scope>NUCLEOTIDE SEQUENCE</scope>
</reference>
<accession>A0A1B6EGC0</accession>
<dbReference type="PANTHER" id="PTHR13391">
    <property type="entry name" value="MITOCHONDRIAL DISTRIBUTION REGULATOR MISATO"/>
    <property type="match status" value="1"/>
</dbReference>
<protein>
    <recommendedName>
        <fullName evidence="7">Protein misato</fullName>
    </recommendedName>
</protein>
<dbReference type="InterPro" id="IPR036525">
    <property type="entry name" value="Tubulin/FtsZ_GTPase_sf"/>
</dbReference>
<dbReference type="InterPro" id="IPR029209">
    <property type="entry name" value="DML1/Misato_tubulin"/>
</dbReference>
<evidence type="ECO:0000256" key="3">
    <source>
        <dbReference type="ARBA" id="ARBA00023128"/>
    </source>
</evidence>
<name>A0A1B6EGC0_9HEMI</name>
<comment type="subcellular location">
    <subcellularLocation>
        <location evidence="1">Mitochondrion</location>
    </subcellularLocation>
</comment>
<comment type="similarity">
    <text evidence="2">Belongs to the misato family.</text>
</comment>
<dbReference type="AlphaFoldDB" id="A0A1B6EGC0"/>
<feature type="non-terminal residue" evidence="6">
    <location>
        <position position="1"/>
    </location>
</feature>
<dbReference type="CDD" id="cd06060">
    <property type="entry name" value="misato"/>
    <property type="match status" value="1"/>
</dbReference>
<dbReference type="Gene3D" id="3.40.50.1440">
    <property type="entry name" value="Tubulin/FtsZ, GTPase domain"/>
    <property type="match status" value="1"/>
</dbReference>
<evidence type="ECO:0000256" key="2">
    <source>
        <dbReference type="ARBA" id="ARBA00008507"/>
    </source>
</evidence>
<dbReference type="InterPro" id="IPR049942">
    <property type="entry name" value="DML1/Misato"/>
</dbReference>
<dbReference type="Pfam" id="PF14881">
    <property type="entry name" value="Tubulin_3"/>
    <property type="match status" value="1"/>
</dbReference>
<proteinExistence type="inferred from homology"/>
<evidence type="ECO:0000259" key="4">
    <source>
        <dbReference type="Pfam" id="PF10644"/>
    </source>
</evidence>
<feature type="domain" description="DML1/Misato tubulin" evidence="5">
    <location>
        <begin position="144"/>
        <end position="331"/>
    </location>
</feature>
<organism evidence="6">
    <name type="scientific">Clastoptera arizonana</name>
    <name type="common">Arizona spittle bug</name>
    <dbReference type="NCBI Taxonomy" id="38151"/>
    <lineage>
        <taxon>Eukaryota</taxon>
        <taxon>Metazoa</taxon>
        <taxon>Ecdysozoa</taxon>
        <taxon>Arthropoda</taxon>
        <taxon>Hexapoda</taxon>
        <taxon>Insecta</taxon>
        <taxon>Pterygota</taxon>
        <taxon>Neoptera</taxon>
        <taxon>Paraneoptera</taxon>
        <taxon>Hemiptera</taxon>
        <taxon>Auchenorrhyncha</taxon>
        <taxon>Cercopoidea</taxon>
        <taxon>Clastopteridae</taxon>
        <taxon>Clastoptera</taxon>
    </lineage>
</organism>
<gene>
    <name evidence="6" type="ORF">g.10046</name>
</gene>
<dbReference type="EMBL" id="GEDC01000357">
    <property type="protein sequence ID" value="JAS36941.1"/>
    <property type="molecule type" value="Transcribed_RNA"/>
</dbReference>